<dbReference type="AlphaFoldDB" id="A0AA35VWB8"/>
<keyword evidence="2" id="KW-1185">Reference proteome</keyword>
<comment type="caution">
    <text evidence="1">The sequence shown here is derived from an EMBL/GenBank/DDBJ whole genome shotgun (WGS) entry which is preliminary data.</text>
</comment>
<dbReference type="Proteomes" id="UP001174909">
    <property type="component" value="Unassembled WGS sequence"/>
</dbReference>
<protein>
    <submittedName>
        <fullName evidence="1">Uncharacterized protein</fullName>
    </submittedName>
</protein>
<sequence length="73" mass="8593">MCYSVQGEHQVEVMRDVLRKKWVLEEPESCKSPFPCFGVVREVVEVEKVSVTVSVCQLQPIWRQPRPIRETYN</sequence>
<evidence type="ECO:0000313" key="2">
    <source>
        <dbReference type="Proteomes" id="UP001174909"/>
    </source>
</evidence>
<feature type="non-terminal residue" evidence="1">
    <location>
        <position position="1"/>
    </location>
</feature>
<dbReference type="EMBL" id="CASHTH010000247">
    <property type="protein sequence ID" value="CAI7995456.1"/>
    <property type="molecule type" value="Genomic_DNA"/>
</dbReference>
<gene>
    <name evidence="1" type="ORF">GBAR_LOCUS1693</name>
</gene>
<evidence type="ECO:0000313" key="1">
    <source>
        <dbReference type="EMBL" id="CAI7995456.1"/>
    </source>
</evidence>
<reference evidence="1" key="1">
    <citation type="submission" date="2023-03" db="EMBL/GenBank/DDBJ databases">
        <authorList>
            <person name="Steffen K."/>
            <person name="Cardenas P."/>
        </authorList>
    </citation>
    <scope>NUCLEOTIDE SEQUENCE</scope>
</reference>
<proteinExistence type="predicted"/>
<name>A0AA35VWB8_GEOBA</name>
<organism evidence="1 2">
    <name type="scientific">Geodia barretti</name>
    <name type="common">Barrett's horny sponge</name>
    <dbReference type="NCBI Taxonomy" id="519541"/>
    <lineage>
        <taxon>Eukaryota</taxon>
        <taxon>Metazoa</taxon>
        <taxon>Porifera</taxon>
        <taxon>Demospongiae</taxon>
        <taxon>Heteroscleromorpha</taxon>
        <taxon>Tetractinellida</taxon>
        <taxon>Astrophorina</taxon>
        <taxon>Geodiidae</taxon>
        <taxon>Geodia</taxon>
    </lineage>
</organism>
<accession>A0AA35VWB8</accession>